<sequence>MFKNKPAAGKINPDATDTLIGEGTTFEGKLRTEASIRIEGTIIGDIVSSGDVIIGENGRANSNVSARDLVLAGQLNGDVEVRGKLTICATGVLNGNIAAQSLIIESGGVFNGSSKMPVSKASVTPVESQKELKASS</sequence>
<dbReference type="InterPro" id="IPR007607">
    <property type="entry name" value="BacA/B"/>
</dbReference>
<dbReference type="AlphaFoldDB" id="A0A9X2S806"/>
<reference evidence="3" key="1">
    <citation type="submission" date="2022-08" db="EMBL/GenBank/DDBJ databases">
        <title>The genomic sequence of strain Paenibacillus sp. SCIV0701.</title>
        <authorList>
            <person name="Zhao H."/>
        </authorList>
    </citation>
    <scope>NUCLEOTIDE SEQUENCE</scope>
    <source>
        <strain evidence="3">SCIV0701</strain>
    </source>
</reference>
<dbReference type="RefSeq" id="WP_257443995.1">
    <property type="nucleotide sequence ID" value="NZ_JANIPJ010000003.1"/>
</dbReference>
<gene>
    <name evidence="3" type="ORF">NQZ67_06775</name>
</gene>
<evidence type="ECO:0000256" key="1">
    <source>
        <dbReference type="ARBA" id="ARBA00044755"/>
    </source>
</evidence>
<feature type="region of interest" description="Disordered" evidence="2">
    <location>
        <begin position="116"/>
        <end position="136"/>
    </location>
</feature>
<dbReference type="EMBL" id="JANIPJ010000003">
    <property type="protein sequence ID" value="MCR2803586.1"/>
    <property type="molecule type" value="Genomic_DNA"/>
</dbReference>
<proteinExistence type="inferred from homology"/>
<evidence type="ECO:0000313" key="4">
    <source>
        <dbReference type="Proteomes" id="UP001141950"/>
    </source>
</evidence>
<dbReference type="Proteomes" id="UP001141950">
    <property type="component" value="Unassembled WGS sequence"/>
</dbReference>
<evidence type="ECO:0000256" key="2">
    <source>
        <dbReference type="SAM" id="MobiDB-lite"/>
    </source>
</evidence>
<dbReference type="PANTHER" id="PTHR35024:SF4">
    <property type="entry name" value="POLYMER-FORMING CYTOSKELETAL PROTEIN"/>
    <property type="match status" value="1"/>
</dbReference>
<evidence type="ECO:0000313" key="3">
    <source>
        <dbReference type="EMBL" id="MCR2803586.1"/>
    </source>
</evidence>
<dbReference type="Pfam" id="PF04519">
    <property type="entry name" value="Bactofilin"/>
    <property type="match status" value="1"/>
</dbReference>
<protein>
    <submittedName>
        <fullName evidence="3">Polymer-forming cytoskeletal protein</fullName>
    </submittedName>
</protein>
<name>A0A9X2S806_9BACL</name>
<comment type="similarity">
    <text evidence="1">Belongs to the bactofilin family.</text>
</comment>
<dbReference type="PANTHER" id="PTHR35024">
    <property type="entry name" value="HYPOTHETICAL CYTOSOLIC PROTEIN"/>
    <property type="match status" value="1"/>
</dbReference>
<comment type="caution">
    <text evidence="3">The sequence shown here is derived from an EMBL/GenBank/DDBJ whole genome shotgun (WGS) entry which is preliminary data.</text>
</comment>
<accession>A0A9X2S806</accession>
<keyword evidence="4" id="KW-1185">Reference proteome</keyword>
<feature type="compositionally biased region" description="Polar residues" evidence="2">
    <location>
        <begin position="116"/>
        <end position="127"/>
    </location>
</feature>
<organism evidence="3 4">
    <name type="scientific">Paenibacillus soyae</name>
    <dbReference type="NCBI Taxonomy" id="2969249"/>
    <lineage>
        <taxon>Bacteria</taxon>
        <taxon>Bacillati</taxon>
        <taxon>Bacillota</taxon>
        <taxon>Bacilli</taxon>
        <taxon>Bacillales</taxon>
        <taxon>Paenibacillaceae</taxon>
        <taxon>Paenibacillus</taxon>
    </lineage>
</organism>